<proteinExistence type="predicted"/>
<dbReference type="EnsemblPlants" id="KEH40854">
    <property type="protein sequence ID" value="KEH40854"/>
    <property type="gene ID" value="MTR_1g036420"/>
</dbReference>
<feature type="transmembrane region" description="Helical" evidence="1">
    <location>
        <begin position="12"/>
        <end position="38"/>
    </location>
</feature>
<keyword evidence="1" id="KW-1133">Transmembrane helix</keyword>
<dbReference type="Proteomes" id="UP000002051">
    <property type="component" value="Unassembled WGS sequence"/>
</dbReference>
<protein>
    <submittedName>
        <fullName evidence="2">Transmembrane protein, putative</fullName>
    </submittedName>
</protein>
<reference evidence="3" key="3">
    <citation type="submission" date="2015-04" db="UniProtKB">
        <authorList>
            <consortium name="EnsemblPlants"/>
        </authorList>
    </citation>
    <scope>IDENTIFICATION</scope>
    <source>
        <strain evidence="3">cv. Jemalong A17</strain>
    </source>
</reference>
<dbReference type="EMBL" id="CM001217">
    <property type="protein sequence ID" value="KEH40854.1"/>
    <property type="molecule type" value="Genomic_DNA"/>
</dbReference>
<evidence type="ECO:0000313" key="2">
    <source>
        <dbReference type="EMBL" id="KEH40854.1"/>
    </source>
</evidence>
<dbReference type="HOGENOM" id="CLU_1909765_0_0_1"/>
<evidence type="ECO:0000313" key="3">
    <source>
        <dbReference type="EnsemblPlants" id="KEH40854"/>
    </source>
</evidence>
<evidence type="ECO:0000256" key="1">
    <source>
        <dbReference type="SAM" id="Phobius"/>
    </source>
</evidence>
<reference evidence="2 4" key="2">
    <citation type="journal article" date="2014" name="BMC Genomics">
        <title>An improved genome release (version Mt4.0) for the model legume Medicago truncatula.</title>
        <authorList>
            <person name="Tang H."/>
            <person name="Krishnakumar V."/>
            <person name="Bidwell S."/>
            <person name="Rosen B."/>
            <person name="Chan A."/>
            <person name="Zhou S."/>
            <person name="Gentzbittel L."/>
            <person name="Childs K.L."/>
            <person name="Yandell M."/>
            <person name="Gundlach H."/>
            <person name="Mayer K.F."/>
            <person name="Schwartz D.C."/>
            <person name="Town C.D."/>
        </authorList>
    </citation>
    <scope>GENOME REANNOTATION</scope>
    <source>
        <strain evidence="2">A17</strain>
        <strain evidence="3 4">cv. Jemalong A17</strain>
    </source>
</reference>
<reference evidence="2 4" key="1">
    <citation type="journal article" date="2011" name="Nature">
        <title>The Medicago genome provides insight into the evolution of rhizobial symbioses.</title>
        <authorList>
            <person name="Young N.D."/>
            <person name="Debelle F."/>
            <person name="Oldroyd G.E."/>
            <person name="Geurts R."/>
            <person name="Cannon S.B."/>
            <person name="Udvardi M.K."/>
            <person name="Benedito V.A."/>
            <person name="Mayer K.F."/>
            <person name="Gouzy J."/>
            <person name="Schoof H."/>
            <person name="Van de Peer Y."/>
            <person name="Proost S."/>
            <person name="Cook D.R."/>
            <person name="Meyers B.C."/>
            <person name="Spannagl M."/>
            <person name="Cheung F."/>
            <person name="De Mita S."/>
            <person name="Krishnakumar V."/>
            <person name="Gundlach H."/>
            <person name="Zhou S."/>
            <person name="Mudge J."/>
            <person name="Bharti A.K."/>
            <person name="Murray J.D."/>
            <person name="Naoumkina M.A."/>
            <person name="Rosen B."/>
            <person name="Silverstein K.A."/>
            <person name="Tang H."/>
            <person name="Rombauts S."/>
            <person name="Zhao P.X."/>
            <person name="Zhou P."/>
            <person name="Barbe V."/>
            <person name="Bardou P."/>
            <person name="Bechner M."/>
            <person name="Bellec A."/>
            <person name="Berger A."/>
            <person name="Berges H."/>
            <person name="Bidwell S."/>
            <person name="Bisseling T."/>
            <person name="Choisne N."/>
            <person name="Couloux A."/>
            <person name="Denny R."/>
            <person name="Deshpande S."/>
            <person name="Dai X."/>
            <person name="Doyle J.J."/>
            <person name="Dudez A.M."/>
            <person name="Farmer A.D."/>
            <person name="Fouteau S."/>
            <person name="Franken C."/>
            <person name="Gibelin C."/>
            <person name="Gish J."/>
            <person name="Goldstein S."/>
            <person name="Gonzalez A.J."/>
            <person name="Green P.J."/>
            <person name="Hallab A."/>
            <person name="Hartog M."/>
            <person name="Hua A."/>
            <person name="Humphray S.J."/>
            <person name="Jeong D.H."/>
            <person name="Jing Y."/>
            <person name="Jocker A."/>
            <person name="Kenton S.M."/>
            <person name="Kim D.J."/>
            <person name="Klee K."/>
            <person name="Lai H."/>
            <person name="Lang C."/>
            <person name="Lin S."/>
            <person name="Macmil S.L."/>
            <person name="Magdelenat G."/>
            <person name="Matthews L."/>
            <person name="McCorrison J."/>
            <person name="Monaghan E.L."/>
            <person name="Mun J.H."/>
            <person name="Najar F.Z."/>
            <person name="Nicholson C."/>
            <person name="Noirot C."/>
            <person name="O'Bleness M."/>
            <person name="Paule C.R."/>
            <person name="Poulain J."/>
            <person name="Prion F."/>
            <person name="Qin B."/>
            <person name="Qu C."/>
            <person name="Retzel E.F."/>
            <person name="Riddle C."/>
            <person name="Sallet E."/>
            <person name="Samain S."/>
            <person name="Samson N."/>
            <person name="Sanders I."/>
            <person name="Saurat O."/>
            <person name="Scarpelli C."/>
            <person name="Schiex T."/>
            <person name="Segurens B."/>
            <person name="Severin A.J."/>
            <person name="Sherrier D.J."/>
            <person name="Shi R."/>
            <person name="Sims S."/>
            <person name="Singer S.R."/>
            <person name="Sinharoy S."/>
            <person name="Sterck L."/>
            <person name="Viollet A."/>
            <person name="Wang B.B."/>
            <person name="Wang K."/>
            <person name="Wang M."/>
            <person name="Wang X."/>
            <person name="Warfsmann J."/>
            <person name="Weissenbach J."/>
            <person name="White D.D."/>
            <person name="White J.D."/>
            <person name="Wiley G.B."/>
            <person name="Wincker P."/>
            <person name="Xing Y."/>
            <person name="Yang L."/>
            <person name="Yao Z."/>
            <person name="Ying F."/>
            <person name="Zhai J."/>
            <person name="Zhou L."/>
            <person name="Zuber A."/>
            <person name="Denarie J."/>
            <person name="Dixon R.A."/>
            <person name="May G.D."/>
            <person name="Schwartz D.C."/>
            <person name="Rogers J."/>
            <person name="Quetier F."/>
            <person name="Town C.D."/>
            <person name="Roe B.A."/>
        </authorList>
    </citation>
    <scope>NUCLEOTIDE SEQUENCE [LARGE SCALE GENOMIC DNA]</scope>
    <source>
        <strain evidence="2">A17</strain>
        <strain evidence="3 4">cv. Jemalong A17</strain>
    </source>
</reference>
<keyword evidence="1" id="KW-0472">Membrane</keyword>
<organism evidence="2 4">
    <name type="scientific">Medicago truncatula</name>
    <name type="common">Barrel medic</name>
    <name type="synonym">Medicago tribuloides</name>
    <dbReference type="NCBI Taxonomy" id="3880"/>
    <lineage>
        <taxon>Eukaryota</taxon>
        <taxon>Viridiplantae</taxon>
        <taxon>Streptophyta</taxon>
        <taxon>Embryophyta</taxon>
        <taxon>Tracheophyta</taxon>
        <taxon>Spermatophyta</taxon>
        <taxon>Magnoliopsida</taxon>
        <taxon>eudicotyledons</taxon>
        <taxon>Gunneridae</taxon>
        <taxon>Pentapetalae</taxon>
        <taxon>rosids</taxon>
        <taxon>fabids</taxon>
        <taxon>Fabales</taxon>
        <taxon>Fabaceae</taxon>
        <taxon>Papilionoideae</taxon>
        <taxon>50 kb inversion clade</taxon>
        <taxon>NPAAA clade</taxon>
        <taxon>Hologalegina</taxon>
        <taxon>IRL clade</taxon>
        <taxon>Trifolieae</taxon>
        <taxon>Medicago</taxon>
    </lineage>
</organism>
<keyword evidence="1 2" id="KW-0812">Transmembrane</keyword>
<name>A0A072VFU1_MEDTR</name>
<accession>A0A072VFU1</accession>
<sequence>MMMLVLGLLDFVVAGISLVFGLCLFGFIASLLCALAFFNNAKDSLSKIHRWDTPAPCLLIWTSRILMAIGKHYNLIKLRLSVVKAKPRRDYQGIGGGRGGYHGSWDGGDHGGRAGWGRTHGAGRHWISNTEHW</sequence>
<evidence type="ECO:0000313" key="4">
    <source>
        <dbReference type="Proteomes" id="UP000002051"/>
    </source>
</evidence>
<gene>
    <name evidence="2" type="ordered locus">MTR_1g036420</name>
</gene>
<dbReference type="AlphaFoldDB" id="A0A072VFU1"/>
<keyword evidence="4" id="KW-1185">Reference proteome</keyword>